<accession>A0A670JNI0</accession>
<feature type="region of interest" description="Disordered" evidence="2">
    <location>
        <begin position="607"/>
        <end position="650"/>
    </location>
</feature>
<feature type="compositionally biased region" description="Basic and acidic residues" evidence="2">
    <location>
        <begin position="1305"/>
        <end position="1319"/>
    </location>
</feature>
<dbReference type="CTD" id="253143"/>
<protein>
    <submittedName>
        <fullName evidence="4">Proline rich 14 like</fullName>
    </submittedName>
</protein>
<feature type="region of interest" description="Disordered" evidence="2">
    <location>
        <begin position="800"/>
        <end position="849"/>
    </location>
</feature>
<dbReference type="InterPro" id="IPR028149">
    <property type="entry name" value="Tantalus-like"/>
</dbReference>
<name>A0A670JNI0_PODMU</name>
<feature type="compositionally biased region" description="Basic and acidic residues" evidence="2">
    <location>
        <begin position="11"/>
        <end position="27"/>
    </location>
</feature>
<evidence type="ECO:0000256" key="1">
    <source>
        <dbReference type="ARBA" id="ARBA00022553"/>
    </source>
</evidence>
<dbReference type="Ensembl" id="ENSPMRT00000028228.1">
    <property type="protein sequence ID" value="ENSPMRP00000026613.1"/>
    <property type="gene ID" value="ENSPMRG00000017196.1"/>
</dbReference>
<dbReference type="OMA" id="KEPWLTH"/>
<feature type="domain" description="Tantalus-like" evidence="3">
    <location>
        <begin position="2212"/>
        <end position="2269"/>
    </location>
</feature>
<gene>
    <name evidence="4" type="primary">PRR14L</name>
</gene>
<feature type="compositionally biased region" description="Basic and acidic residues" evidence="2">
    <location>
        <begin position="803"/>
        <end position="812"/>
    </location>
</feature>
<evidence type="ECO:0000256" key="2">
    <source>
        <dbReference type="SAM" id="MobiDB-lite"/>
    </source>
</evidence>
<feature type="region of interest" description="Disordered" evidence="2">
    <location>
        <begin position="1759"/>
        <end position="1782"/>
    </location>
</feature>
<feature type="region of interest" description="Disordered" evidence="2">
    <location>
        <begin position="467"/>
        <end position="490"/>
    </location>
</feature>
<feature type="compositionally biased region" description="Polar residues" evidence="2">
    <location>
        <begin position="607"/>
        <end position="619"/>
    </location>
</feature>
<dbReference type="InterPro" id="IPR026320">
    <property type="entry name" value="PRR14"/>
</dbReference>
<proteinExistence type="predicted"/>
<feature type="region of interest" description="Disordered" evidence="2">
    <location>
        <begin position="1607"/>
        <end position="1626"/>
    </location>
</feature>
<feature type="region of interest" description="Disordered" evidence="2">
    <location>
        <begin position="363"/>
        <end position="403"/>
    </location>
</feature>
<dbReference type="Proteomes" id="UP000472272">
    <property type="component" value="Chromosome 16"/>
</dbReference>
<feature type="region of interest" description="Disordered" evidence="2">
    <location>
        <begin position="954"/>
        <end position="1002"/>
    </location>
</feature>
<dbReference type="GeneID" id="114586502"/>
<reference evidence="4" key="2">
    <citation type="submission" date="2025-08" db="UniProtKB">
        <authorList>
            <consortium name="Ensembl"/>
        </authorList>
    </citation>
    <scope>IDENTIFICATION</scope>
</reference>
<evidence type="ECO:0000313" key="4">
    <source>
        <dbReference type="Ensembl" id="ENSPMRP00000026613.1"/>
    </source>
</evidence>
<reference evidence="4 5" key="1">
    <citation type="journal article" date="2019" name="Proc. Natl. Acad. Sci. U.S.A.">
        <title>Regulatory changes in pterin and carotenoid genes underlie balanced color polymorphisms in the wall lizard.</title>
        <authorList>
            <person name="Andrade P."/>
            <person name="Pinho C."/>
            <person name="Perez I de Lanuza G."/>
            <person name="Afonso S."/>
            <person name="Brejcha J."/>
            <person name="Rubin C.J."/>
            <person name="Wallerman O."/>
            <person name="Pereira P."/>
            <person name="Sabatino S.J."/>
            <person name="Bellati A."/>
            <person name="Pellitteri-Rosa D."/>
            <person name="Bosakova Z."/>
            <person name="Bunikis I."/>
            <person name="Carretero M.A."/>
            <person name="Feiner N."/>
            <person name="Marsik P."/>
            <person name="Pauperio F."/>
            <person name="Salvi D."/>
            <person name="Soler L."/>
            <person name="While G.M."/>
            <person name="Uller T."/>
            <person name="Font E."/>
            <person name="Andersson L."/>
            <person name="Carneiro M."/>
        </authorList>
    </citation>
    <scope>NUCLEOTIDE SEQUENCE</scope>
</reference>
<feature type="compositionally biased region" description="Low complexity" evidence="2">
    <location>
        <begin position="480"/>
        <end position="490"/>
    </location>
</feature>
<feature type="compositionally biased region" description="Polar residues" evidence="2">
    <location>
        <begin position="387"/>
        <end position="403"/>
    </location>
</feature>
<evidence type="ECO:0000259" key="3">
    <source>
        <dbReference type="Pfam" id="PF15386"/>
    </source>
</evidence>
<keyword evidence="5" id="KW-1185">Reference proteome</keyword>
<feature type="compositionally biased region" description="Low complexity" evidence="2">
    <location>
        <begin position="1607"/>
        <end position="1619"/>
    </location>
</feature>
<feature type="compositionally biased region" description="Basic and acidic residues" evidence="2">
    <location>
        <begin position="835"/>
        <end position="849"/>
    </location>
</feature>
<dbReference type="PANTHER" id="PTHR14522">
    <property type="entry name" value="EMO2-RELATED"/>
    <property type="match status" value="1"/>
</dbReference>
<dbReference type="RefSeq" id="XP_028565873.1">
    <property type="nucleotide sequence ID" value="XM_028710040.1"/>
</dbReference>
<dbReference type="PANTHER" id="PTHR14522:SF0">
    <property type="entry name" value="PROTEIN PRR14L"/>
    <property type="match status" value="1"/>
</dbReference>
<keyword evidence="1" id="KW-0597">Phosphoprotein</keyword>
<feature type="compositionally biased region" description="Basic and acidic residues" evidence="2">
    <location>
        <begin position="954"/>
        <end position="966"/>
    </location>
</feature>
<evidence type="ECO:0000313" key="5">
    <source>
        <dbReference type="Proteomes" id="UP000472272"/>
    </source>
</evidence>
<dbReference type="KEGG" id="pmua:114586502"/>
<reference evidence="4" key="3">
    <citation type="submission" date="2025-09" db="UniProtKB">
        <authorList>
            <consortium name="Ensembl"/>
        </authorList>
    </citation>
    <scope>IDENTIFICATION</scope>
</reference>
<sequence>MVAQVGFPDEEAARPIETQGRERRDDGGSGDGCGLRSSAQVAGPTVLMLTAGVESLEKSHFDLLSSSMSAVVQELYTSLPVTLPTDLAALSDPTIVLDAKPEASTFVLSCSSLPSKPHRTHGLKICSQDSAERLDCTGKASCPGLMDLLPQEPAEARDLAEDDDTPKKDVMELDPCYQHSRQDTGGTKELGSVAEEEDLAQSYLASKEICCLREKEPWLTHMGRGFLPSPSNVEAAGLQKNPEESQANVQVTPENLSNLLQEAQGMKAKGTDGLFSHAGERSAREVAGVPPESSESSEVDTVMAKVEVSGSNTLVSLEPVSAKNDASARELLQEDEEVEENCQALISHVALSATKCILPSSGAAGEKSLNRDVEANPILDSDPASMQDKTNVPNDSSSSPVLQSGTTIAAQLSNSAPEASAHHLEGNLELGNILWEENMDAFEIVCEMQEEDLRSCKKIELLEEWASEPDTDETLSPACSSEEMSSESNQEQEVDAQSMDHSYSLTCEGAVEIQKEGAVQCYWKDIQENYQPQENSFAESSSVAKNMFPSSPAHPEDDLRLASIEVDSIQKDKHHQCASSDISMAVGGEENRSLMAEVGNVGCIQDSCSTSNDSNPTSRDSLDCGSRLGEHVPQMGSHSGPKTEIRKSPSATHLCATTIADVDSEEKPSTAQLCDNYSSAQQTERNLNCSRLLDSLPREEFPAELKLQSASFVLHTKKESPSPSQNAGSCITTREASAKSTGLMLKDTEQMPADQEMAQIEAYSPGNPCMKDLSSAIETCCASLGSICLAANDDVDGNSVLKSRSEESDGLKASHSSASAGEGVPPEEPGSVVKAGDHHPCDDSDDAGRIWDAACPEASEVSGVAAGNQRSDGNDTSVKSHIALEVDAGVFPADSNPELGKASLVAESDGMGAAESVKTCGESWRNRIDEKVADYRDFGKTNCLELGKLVKDEGEGKQRQHQDHHSSSSFAPECSSMKTAMHSSFPGHTEEQPDFLPLEDLCADNPGQPGKTICQTKVQPFPHQNPPFNRLVLLNQKNESPEKDVSECQQPPLMSSEKQKVDHALQAVTSSEDTEKSVDCNRNNSLCSERGHGRTPVPLLLIGEKSIQETFQQTTLGSCSSVKMLSESLGNPLKEESIELKSGDSHSECCSELLRSIGFVDDQASQATTDESASGAVSRSPSEVLDEKASLQCSSGPASSPSQMFFQRNSVNCQKSMEGVCSKPLENKEVPTLASICFGVQLAQNPAICLSQKDDPWTSPSFPPCSRCCPFPKEHPGAISFSLSRLSYQHVNLLNSENEEASSSVKEKTPRDSPLDSKETSVCAVGTKRRAEVVKDISIISDSPNPSKKMKQSLEGNQRSLNLSTEKTEVTVYPLGIKDSSGALLQGLRFSAGREEIVFPFKIEIHTQPPFVPLPEHMLQLSRLLHNPKFCRIRDPSKPTVVAQRHLKNVHYALQTKCLLSTRLSPEIFCSSILPCPSSGGHRLEASPKCLSSQGRSWQAAEVTQEPAGDGKKLLEDRLVVEIPVEKARDSESGVCLMLTQKPLQEEGEEVPALPAGSCGAVVQDRRAKVKVKSRNLLKRRFFCFAPPLSSSYREMVVKPHAFASGSGVEVSENGSPGSTFRGWKRPKRAKDFDGLDYPEAKSQSLGSFRSQSRPSATNDSPVLVVFCMLPQAFHFSYDGSRSSLRCTRRIRSPLPFRRQLGKAWVRISRPDQLRTARQSHLMASSVSFRNPSAIVLKPECQLTDSVCFAPKLTVTGNKGEGTVRDQMPKQQGSQSSLLDSPRLSKLTKDPALLRKLSALANKLLALPGNPQNRNQLLGSTELLPVPEKYSHFRHKKLLEVFSCVDLKLNSPWFNGSSCSFKMFTSQSLALYPLELTNLFFLELGNNNSPLAFSAPVFPVTFHIKLDSSPARNLPGLTAQHNDPSNSHRLALGEACDFQPSKWTFSLLLPQSCLGVTPVQRDAWVPAESHTTTPLASLGAAESWRSEAITAQRRRAGCSPLGLHTVLALYSPGCYRIWTRRRSLTSRLPAVQNLAALQLAQGLKGLRHSASASADLFSSLPYSLGRVLSIWSQHSPPPNRPSEFTPLHSKRCKWQPATSATTRLGFGNSSAMLPQVPDQCVDDPSTVADAVRLEPSFSVSLCASCSLLEPAPPPLGIPVPAFPVTPLDELDVPVPVLPKTGSRLEKAELEKRPKKVSQIRIRKTIPKPDPNLTPMGLPRPKRLKKTEFSLEEIYTNKNYKSPPTTRCLETIFEEPKEKNGSLISVSQQKRKRILEFQDFTIPRKRRARSRVKMMGGSTRAQKAALGGRELDVLLIQKLTDLESFFAKEEEQEQASGS</sequence>
<feature type="region of interest" description="Disordered" evidence="2">
    <location>
        <begin position="1297"/>
        <end position="1321"/>
    </location>
</feature>
<dbReference type="GeneTree" id="ENSGT00520000055626"/>
<organism evidence="4 5">
    <name type="scientific">Podarcis muralis</name>
    <name type="common">Wall lizard</name>
    <name type="synonym">Lacerta muralis</name>
    <dbReference type="NCBI Taxonomy" id="64176"/>
    <lineage>
        <taxon>Eukaryota</taxon>
        <taxon>Metazoa</taxon>
        <taxon>Chordata</taxon>
        <taxon>Craniata</taxon>
        <taxon>Vertebrata</taxon>
        <taxon>Euteleostomi</taxon>
        <taxon>Lepidosauria</taxon>
        <taxon>Squamata</taxon>
        <taxon>Bifurcata</taxon>
        <taxon>Unidentata</taxon>
        <taxon>Episquamata</taxon>
        <taxon>Laterata</taxon>
        <taxon>Lacertibaenia</taxon>
        <taxon>Lacertidae</taxon>
        <taxon>Podarcis</taxon>
    </lineage>
</organism>
<dbReference type="OrthoDB" id="6163216at2759"/>
<feature type="region of interest" description="Disordered" evidence="2">
    <location>
        <begin position="1"/>
        <end position="37"/>
    </location>
</feature>
<dbReference type="Pfam" id="PF15386">
    <property type="entry name" value="Tantalus"/>
    <property type="match status" value="1"/>
</dbReference>
<feature type="compositionally biased region" description="Polar residues" evidence="2">
    <location>
        <begin position="1769"/>
        <end position="1779"/>
    </location>
</feature>